<evidence type="ECO:0000313" key="3">
    <source>
        <dbReference type="EMBL" id="RVW51198.1"/>
    </source>
</evidence>
<protein>
    <submittedName>
        <fullName evidence="3">Uncharacterized protein</fullName>
    </submittedName>
</protein>
<gene>
    <name evidence="3" type="ORF">CK203_084672</name>
</gene>
<dbReference type="AlphaFoldDB" id="A0A438EU36"/>
<keyword evidence="1" id="KW-0175">Coiled coil</keyword>
<dbReference type="EMBL" id="QGNW01001186">
    <property type="protein sequence ID" value="RVW51198.1"/>
    <property type="molecule type" value="Genomic_DNA"/>
</dbReference>
<feature type="region of interest" description="Disordered" evidence="2">
    <location>
        <begin position="333"/>
        <end position="352"/>
    </location>
</feature>
<evidence type="ECO:0000256" key="1">
    <source>
        <dbReference type="SAM" id="Coils"/>
    </source>
</evidence>
<proteinExistence type="predicted"/>
<reference evidence="3 4" key="1">
    <citation type="journal article" date="2018" name="PLoS Genet.">
        <title>Population sequencing reveals clonal diversity and ancestral inbreeding in the grapevine cultivar Chardonnay.</title>
        <authorList>
            <person name="Roach M.J."/>
            <person name="Johnson D.L."/>
            <person name="Bohlmann J."/>
            <person name="van Vuuren H.J."/>
            <person name="Jones S.J."/>
            <person name="Pretorius I.S."/>
            <person name="Schmidt S.A."/>
            <person name="Borneman A.R."/>
        </authorList>
    </citation>
    <scope>NUCLEOTIDE SEQUENCE [LARGE SCALE GENOMIC DNA]</scope>
    <source>
        <strain evidence="4">cv. Chardonnay</strain>
        <tissue evidence="3">Leaf</tissue>
    </source>
</reference>
<feature type="region of interest" description="Disordered" evidence="2">
    <location>
        <begin position="176"/>
        <end position="197"/>
    </location>
</feature>
<feature type="compositionally biased region" description="Basic and acidic residues" evidence="2">
    <location>
        <begin position="176"/>
        <end position="189"/>
    </location>
</feature>
<organism evidence="3 4">
    <name type="scientific">Vitis vinifera</name>
    <name type="common">Grape</name>
    <dbReference type="NCBI Taxonomy" id="29760"/>
    <lineage>
        <taxon>Eukaryota</taxon>
        <taxon>Viridiplantae</taxon>
        <taxon>Streptophyta</taxon>
        <taxon>Embryophyta</taxon>
        <taxon>Tracheophyta</taxon>
        <taxon>Spermatophyta</taxon>
        <taxon>Magnoliopsida</taxon>
        <taxon>eudicotyledons</taxon>
        <taxon>Gunneridae</taxon>
        <taxon>Pentapetalae</taxon>
        <taxon>rosids</taxon>
        <taxon>Vitales</taxon>
        <taxon>Vitaceae</taxon>
        <taxon>Viteae</taxon>
        <taxon>Vitis</taxon>
    </lineage>
</organism>
<name>A0A438EU36_VITVI</name>
<accession>A0A438EU36</accession>
<sequence>MLFEIAAVERSYETLLSTQNLRSVTLGAPAVRAKHTPEALPKEVVVGEHFVLEDLPFYAAGNNNKRARHRRLVLPFRTTPGRLAGLNHSGPSICGRSRGSCAAALPPMTPPTEEMGAESQGLPPCEPSPLAFCTGEGPATRRSRPAHDLKSGLVGRFQDRFLETIEVSCLSVQDDHPEVVSGDGRREPSRLGAGPGWGGSPVDDAICISASSFSYVELEKKLKRIPPDSDVAMPSAKMFEAVEMRRNSEKELRLRLEQAEASLSAAREDNEALRVEFAEAKSRRNLVDARLHEAEDKMAQLRGGCEATPDREASRRMYIFSYRCCMKKHGIKRDVPSIPPGEEEKLRGKPAQ</sequence>
<evidence type="ECO:0000256" key="2">
    <source>
        <dbReference type="SAM" id="MobiDB-lite"/>
    </source>
</evidence>
<comment type="caution">
    <text evidence="3">The sequence shown here is derived from an EMBL/GenBank/DDBJ whole genome shotgun (WGS) entry which is preliminary data.</text>
</comment>
<evidence type="ECO:0000313" key="4">
    <source>
        <dbReference type="Proteomes" id="UP000288805"/>
    </source>
</evidence>
<dbReference type="Proteomes" id="UP000288805">
    <property type="component" value="Unassembled WGS sequence"/>
</dbReference>
<feature type="coiled-coil region" evidence="1">
    <location>
        <begin position="249"/>
        <end position="283"/>
    </location>
</feature>
<feature type="compositionally biased region" description="Basic and acidic residues" evidence="2">
    <location>
        <begin position="342"/>
        <end position="352"/>
    </location>
</feature>